<sequence>MANLKFELRSSHSNPRLRFEPKTYCDHSDGATFCACQRHLEDHKECMFYGRAVKPLAFSISKDSIVTQAGCLFFTRLPREIRQMIWEHALTDTTSAPASGTSKWRSSLYYPELPGSDIAFSLLQTCKAVYLETYRLPVQRNSFKAYDLQGATRPDLKRVAPWQAALIQRLDISLRQTAIEGGELRNWLTHWYAKRRHEGAWIAPLYRGVINPATGHHMQPFPFDTLSTDGKDDAQDGDEVTLPVADALFYGKKDGPTRFSARAMRARPLTHLTLRMCRQDWWNWNEDLHPDPEKPDLKPAELSLDPAVGVVGGSAWARCSVELMEQLAEKRRAGEVVQGHGTWGAIVGRLPDLKELTLVLEMFEVKLEQLERVVECAKTWRFPLEDTLFELVWDGEVEVASWESEPEDDGNQGKTPKWHEVCTRNEVRIVRFVRGK</sequence>
<dbReference type="PANTHER" id="PTHR38790">
    <property type="entry name" value="2EXR DOMAIN-CONTAINING PROTEIN-RELATED"/>
    <property type="match status" value="1"/>
</dbReference>
<evidence type="ECO:0000313" key="2">
    <source>
        <dbReference type="Proteomes" id="UP000800036"/>
    </source>
</evidence>
<dbReference type="Proteomes" id="UP000800036">
    <property type="component" value="Unassembled WGS sequence"/>
</dbReference>
<reference evidence="1" key="1">
    <citation type="journal article" date="2020" name="Stud. Mycol.">
        <title>101 Dothideomycetes genomes: a test case for predicting lifestyles and emergence of pathogens.</title>
        <authorList>
            <person name="Haridas S."/>
            <person name="Albert R."/>
            <person name="Binder M."/>
            <person name="Bloem J."/>
            <person name="Labutti K."/>
            <person name="Salamov A."/>
            <person name="Andreopoulos B."/>
            <person name="Baker S."/>
            <person name="Barry K."/>
            <person name="Bills G."/>
            <person name="Bluhm B."/>
            <person name="Cannon C."/>
            <person name="Castanera R."/>
            <person name="Culley D."/>
            <person name="Daum C."/>
            <person name="Ezra D."/>
            <person name="Gonzalez J."/>
            <person name="Henrissat B."/>
            <person name="Kuo A."/>
            <person name="Liang C."/>
            <person name="Lipzen A."/>
            <person name="Lutzoni F."/>
            <person name="Magnuson J."/>
            <person name="Mondo S."/>
            <person name="Nolan M."/>
            <person name="Ohm R."/>
            <person name="Pangilinan J."/>
            <person name="Park H.-J."/>
            <person name="Ramirez L."/>
            <person name="Alfaro M."/>
            <person name="Sun H."/>
            <person name="Tritt A."/>
            <person name="Yoshinaga Y."/>
            <person name="Zwiers L.-H."/>
            <person name="Turgeon B."/>
            <person name="Goodwin S."/>
            <person name="Spatafora J."/>
            <person name="Crous P."/>
            <person name="Grigoriev I."/>
        </authorList>
    </citation>
    <scope>NUCLEOTIDE SEQUENCE</scope>
    <source>
        <strain evidence="1">CBS 107.79</strain>
    </source>
</reference>
<protein>
    <submittedName>
        <fullName evidence="1">Uncharacterized protein</fullName>
    </submittedName>
</protein>
<accession>A0A6A5UJD9</accession>
<keyword evidence="2" id="KW-1185">Reference proteome</keyword>
<name>A0A6A5UJD9_9PLEO</name>
<proteinExistence type="predicted"/>
<dbReference type="EMBL" id="ML976806">
    <property type="protein sequence ID" value="KAF1964099.1"/>
    <property type="molecule type" value="Genomic_DNA"/>
</dbReference>
<evidence type="ECO:0000313" key="1">
    <source>
        <dbReference type="EMBL" id="KAF1964099.1"/>
    </source>
</evidence>
<dbReference type="AlphaFoldDB" id="A0A6A5UJD9"/>
<dbReference type="OrthoDB" id="288942at2759"/>
<gene>
    <name evidence="1" type="ORF">BU23DRAFT_77350</name>
</gene>
<dbReference type="PANTHER" id="PTHR38790:SF4">
    <property type="entry name" value="2EXR DOMAIN-CONTAINING PROTEIN"/>
    <property type="match status" value="1"/>
</dbReference>
<organism evidence="1 2">
    <name type="scientific">Bimuria novae-zelandiae CBS 107.79</name>
    <dbReference type="NCBI Taxonomy" id="1447943"/>
    <lineage>
        <taxon>Eukaryota</taxon>
        <taxon>Fungi</taxon>
        <taxon>Dikarya</taxon>
        <taxon>Ascomycota</taxon>
        <taxon>Pezizomycotina</taxon>
        <taxon>Dothideomycetes</taxon>
        <taxon>Pleosporomycetidae</taxon>
        <taxon>Pleosporales</taxon>
        <taxon>Massarineae</taxon>
        <taxon>Didymosphaeriaceae</taxon>
        <taxon>Bimuria</taxon>
    </lineage>
</organism>